<sequence>MLAELREIVEGRVEYIDDIKLKGEVYLFVLRSPYARAFVKSISPPKNYLAFYTSRELKAFLPPRDVDKAKYVAKHPVLAIGSVNYVGQPVAAVVVEDKYDGEDALEEIQVEYEPLKAVATIEDALRGDVVIHQGAADNISLDVDIRGGDLDAFKHAELVVRRRLYQSRLVSNPLEPKGCIAYYDGAYLHMYVSTQAPFRIRADISEALGIPPEMIKVYSPKNVGGGFGNKVPAYPEYAIAAYASMKLKRPVKWIETRREHLNNPTQGRGVLSEVEIYAKRDGTIIGLRGRVIVDIGAYNFTINTRAATFIASLLTGPYRMKAVDVKAMAVYTNLPPTGPYRGGGRPEAALIHETAVDALAEELGVDPLEIRLKNVAENGYKTPTGWDLGNYGGREVLEKAGAVYKKLKEQYPGAGVAISFFAEHIRVVPGESCRISIKNCRVVVGLGGIGPHGQAHRSALRIVAARALGLSPEDVDIVLATTEASRWGAGSFGSRSLTVGAAAIIKTAELLMEVVRRKGLSWPKDMCALEGLVVEGEFKGNDVFGAGAHVAVVDIVQGKPRILYYYAVDNVGNVILKDQVEAQIIGGVAQGATQVFFEEAKYDEEGNPLFFSIIGSGFPTSLDLYLPIETDILTIPSSLPGGFLGVGEAGTTGGLSAVFLALEKALRKKGIAERLERTPLPDALYSKLID</sequence>
<dbReference type="InterPro" id="IPR008274">
    <property type="entry name" value="AldOxase/xan_DH_MoCoBD1"/>
</dbReference>
<dbReference type="InterPro" id="IPR000674">
    <property type="entry name" value="Ald_Oxase/Xan_DH_a/b"/>
</dbReference>
<dbReference type="EMBL" id="CP003316">
    <property type="protein sequence ID" value="AFA39387.1"/>
    <property type="molecule type" value="Genomic_DNA"/>
</dbReference>
<gene>
    <name evidence="4" type="ordered locus">Pogu_1360</name>
</gene>
<keyword evidence="5" id="KW-1185">Reference proteome</keyword>
<dbReference type="InterPro" id="IPR016208">
    <property type="entry name" value="Ald_Oxase/xanthine_DH-like"/>
</dbReference>
<keyword evidence="2" id="KW-0560">Oxidoreductase</keyword>
<dbReference type="GO" id="GO:0016491">
    <property type="term" value="F:oxidoreductase activity"/>
    <property type="evidence" value="ECO:0007669"/>
    <property type="project" value="UniProtKB-KW"/>
</dbReference>
<keyword evidence="1" id="KW-0500">Molybdenum</keyword>
<dbReference type="STRING" id="698757.Pogu_1360"/>
<evidence type="ECO:0000259" key="3">
    <source>
        <dbReference type="SMART" id="SM01008"/>
    </source>
</evidence>
<accession>H6Q908</accession>
<organism evidence="4 5">
    <name type="scientific">Pyrobaculum oguniense (strain DSM 13380 / JCM 10595 / TE7)</name>
    <dbReference type="NCBI Taxonomy" id="698757"/>
    <lineage>
        <taxon>Archaea</taxon>
        <taxon>Thermoproteota</taxon>
        <taxon>Thermoprotei</taxon>
        <taxon>Thermoproteales</taxon>
        <taxon>Thermoproteaceae</taxon>
        <taxon>Pyrobaculum</taxon>
    </lineage>
</organism>
<dbReference type="Proteomes" id="UP000009062">
    <property type="component" value="Chromosome"/>
</dbReference>
<dbReference type="KEGG" id="pog:Pogu_1360"/>
<dbReference type="SUPFAM" id="SSF54665">
    <property type="entry name" value="CO dehydrogenase molybdoprotein N-domain-like"/>
    <property type="match status" value="1"/>
</dbReference>
<dbReference type="GO" id="GO:0005506">
    <property type="term" value="F:iron ion binding"/>
    <property type="evidence" value="ECO:0007669"/>
    <property type="project" value="InterPro"/>
</dbReference>
<evidence type="ECO:0000313" key="5">
    <source>
        <dbReference type="Proteomes" id="UP000009062"/>
    </source>
</evidence>
<dbReference type="InterPro" id="IPR046867">
    <property type="entry name" value="AldOxase/xan_DH_MoCoBD2"/>
</dbReference>
<dbReference type="InterPro" id="IPR036856">
    <property type="entry name" value="Ald_Oxase/Xan_DH_a/b_sf"/>
</dbReference>
<dbReference type="Pfam" id="PF20256">
    <property type="entry name" value="MoCoBD_2"/>
    <property type="match status" value="1"/>
</dbReference>
<dbReference type="SMART" id="SM01008">
    <property type="entry name" value="Ald_Xan_dh_C"/>
    <property type="match status" value="1"/>
</dbReference>
<dbReference type="SUPFAM" id="SSF56003">
    <property type="entry name" value="Molybdenum cofactor-binding domain"/>
    <property type="match status" value="1"/>
</dbReference>
<dbReference type="HOGENOM" id="CLU_001681_2_0_2"/>
<proteinExistence type="predicted"/>
<evidence type="ECO:0000313" key="4">
    <source>
        <dbReference type="EMBL" id="AFA39387.1"/>
    </source>
</evidence>
<dbReference type="eggNOG" id="arCOG01167">
    <property type="taxonomic scope" value="Archaea"/>
</dbReference>
<feature type="domain" description="Aldehyde oxidase/xanthine dehydrogenase a/b hammerhead" evidence="3">
    <location>
        <begin position="10"/>
        <end position="116"/>
    </location>
</feature>
<dbReference type="InterPro" id="IPR037165">
    <property type="entry name" value="AldOxase/xan_DH_Mopterin-bd_sf"/>
</dbReference>
<dbReference type="Pfam" id="PF01315">
    <property type="entry name" value="Ald_Xan_dh_C"/>
    <property type="match status" value="1"/>
</dbReference>
<dbReference type="Gene3D" id="3.90.1170.50">
    <property type="entry name" value="Aldehyde oxidase/xanthine dehydrogenase, a/b hammerhead"/>
    <property type="match status" value="1"/>
</dbReference>
<dbReference type="AlphaFoldDB" id="H6Q908"/>
<reference evidence="4 5" key="1">
    <citation type="journal article" date="2012" name="Stand. Genomic Sci.">
        <title>Complete genome sequence of Pyrobaculum oguniense.</title>
        <authorList>
            <person name="Bernick D.L."/>
            <person name="Karplus K."/>
            <person name="Lui L.M."/>
            <person name="Coker J.K."/>
            <person name="Murphy J.N."/>
            <person name="Chan P.P."/>
            <person name="Cozen A.E."/>
            <person name="Lowe T.M."/>
        </authorList>
    </citation>
    <scope>NUCLEOTIDE SEQUENCE [LARGE SCALE GENOMIC DNA]</scope>
    <source>
        <strain evidence="4 5">TE7</strain>
    </source>
</reference>
<evidence type="ECO:0000256" key="1">
    <source>
        <dbReference type="ARBA" id="ARBA00022505"/>
    </source>
</evidence>
<protein>
    <submittedName>
        <fullName evidence="4">Aerobic-type carbon monoxide dehydrogenase, large subunit CoxL/CutL-like protein</fullName>
    </submittedName>
</protein>
<dbReference type="Pfam" id="PF02738">
    <property type="entry name" value="MoCoBD_1"/>
    <property type="match status" value="1"/>
</dbReference>
<dbReference type="Gene3D" id="3.30.365.10">
    <property type="entry name" value="Aldehyde oxidase/xanthine dehydrogenase, molybdopterin binding domain"/>
    <property type="match status" value="5"/>
</dbReference>
<name>H6Q908_PYROT</name>
<dbReference type="PANTHER" id="PTHR11908:SF132">
    <property type="entry name" value="ALDEHYDE OXIDASE 1-RELATED"/>
    <property type="match status" value="1"/>
</dbReference>
<evidence type="ECO:0000256" key="2">
    <source>
        <dbReference type="ARBA" id="ARBA00023002"/>
    </source>
</evidence>
<dbReference type="PANTHER" id="PTHR11908">
    <property type="entry name" value="XANTHINE DEHYDROGENASE"/>
    <property type="match status" value="1"/>
</dbReference>